<dbReference type="Pfam" id="PF00566">
    <property type="entry name" value="RabGAP-TBC"/>
    <property type="match status" value="1"/>
</dbReference>
<dbReference type="Proteomes" id="UP000694941">
    <property type="component" value="Unplaced"/>
</dbReference>
<evidence type="ECO:0000313" key="2">
    <source>
        <dbReference type="Proteomes" id="UP000694941"/>
    </source>
</evidence>
<name>A0ABM1SEY7_LIMPO</name>
<dbReference type="SMART" id="SM00164">
    <property type="entry name" value="TBC"/>
    <property type="match status" value="1"/>
</dbReference>
<dbReference type="PROSITE" id="PS50086">
    <property type="entry name" value="TBC_RABGAP"/>
    <property type="match status" value="1"/>
</dbReference>
<dbReference type="RefSeq" id="XP_022242192.1">
    <property type="nucleotide sequence ID" value="XM_022386484.1"/>
</dbReference>
<dbReference type="PANTHER" id="PTHR47219:SF9">
    <property type="entry name" value="GTPASE ACTIVATING PROTEIN AND CENTROSOME-ASSOCIATED, ISOFORM B"/>
    <property type="match status" value="1"/>
</dbReference>
<accession>A0ABM1SEY7</accession>
<dbReference type="PANTHER" id="PTHR47219">
    <property type="entry name" value="RAB GTPASE-ACTIVATING PROTEIN 1-LIKE"/>
    <property type="match status" value="1"/>
</dbReference>
<reference evidence="3" key="1">
    <citation type="submission" date="2025-08" db="UniProtKB">
        <authorList>
            <consortium name="RefSeq"/>
        </authorList>
    </citation>
    <scope>IDENTIFICATION</scope>
    <source>
        <tissue evidence="3">Muscle</tissue>
    </source>
</reference>
<dbReference type="GeneID" id="111085875"/>
<dbReference type="InterPro" id="IPR000195">
    <property type="entry name" value="Rab-GAP-TBC_dom"/>
</dbReference>
<evidence type="ECO:0000259" key="1">
    <source>
        <dbReference type="PROSITE" id="PS50086"/>
    </source>
</evidence>
<dbReference type="Gene3D" id="1.10.472.80">
    <property type="entry name" value="Ypt/Rab-GAP domain of gyp1p, domain 3"/>
    <property type="match status" value="1"/>
</dbReference>
<organism evidence="2 3">
    <name type="scientific">Limulus polyphemus</name>
    <name type="common">Atlantic horseshoe crab</name>
    <dbReference type="NCBI Taxonomy" id="6850"/>
    <lineage>
        <taxon>Eukaryota</taxon>
        <taxon>Metazoa</taxon>
        <taxon>Ecdysozoa</taxon>
        <taxon>Arthropoda</taxon>
        <taxon>Chelicerata</taxon>
        <taxon>Merostomata</taxon>
        <taxon>Xiphosura</taxon>
        <taxon>Limulidae</taxon>
        <taxon>Limulus</taxon>
    </lineage>
</organism>
<gene>
    <name evidence="3" type="primary">LOC111085875</name>
</gene>
<evidence type="ECO:0000313" key="3">
    <source>
        <dbReference type="RefSeq" id="XP_022242192.1"/>
    </source>
</evidence>
<sequence>MSGHFDKYGFEILKPPVSAFQGKDNVSSFKDDIVEARVQDYWYYDDDYMCHIYDEEDRSLENEWQKVFSKWDRYRQCVKREKLKALIKVGIPMNTRPELWRKLLEFNIAMANTKFSYEASVSLLREELIFLGVTEFNTQSFETILSELEQDKEDISYKCLTFNPQFLRQIVLDVGRTYPTHFMFSMKSDEGIEGRASLFRLLAVYTLYNPEINYCQGMSYLAAMFLMQLEEKDAFWAFVSLLERRKYLWGYFHNVLERVESHAKVFEKILNRHLPRIHHHLNKLEVEPLMYTTQWVLCVFTSLPCWDTVLTVWDLLLLEGNVVIFQTALAILKVIGPSLLKLHDTNRAIKLLQNIPHCV</sequence>
<feature type="domain" description="Rab-GAP TBC" evidence="1">
    <location>
        <begin position="90"/>
        <end position="320"/>
    </location>
</feature>
<keyword evidence="2" id="KW-1185">Reference proteome</keyword>
<dbReference type="InterPro" id="IPR035969">
    <property type="entry name" value="Rab-GAP_TBC_sf"/>
</dbReference>
<dbReference type="Gene3D" id="1.10.10.750">
    <property type="entry name" value="Ypt/Rab-GAP domain of gyp1p, domain 1"/>
    <property type="match status" value="1"/>
</dbReference>
<protein>
    <submittedName>
        <fullName evidence="3">TBC1 domain family member 10B-like</fullName>
    </submittedName>
</protein>
<dbReference type="SUPFAM" id="SSF47923">
    <property type="entry name" value="Ypt/Rab-GAP domain of gyp1p"/>
    <property type="match status" value="2"/>
</dbReference>
<dbReference type="Gene3D" id="1.10.8.270">
    <property type="entry name" value="putative rabgap domain of human tbc1 domain family member 14 like domains"/>
    <property type="match status" value="1"/>
</dbReference>
<proteinExistence type="predicted"/>
<dbReference type="InterPro" id="IPR050302">
    <property type="entry name" value="Rab_GAP_TBC_domain"/>
</dbReference>